<reference evidence="10" key="1">
    <citation type="submission" date="2021-01" db="EMBL/GenBank/DDBJ databases">
        <authorList>
            <person name="Corre E."/>
            <person name="Pelletier E."/>
            <person name="Niang G."/>
            <person name="Scheremetjew M."/>
            <person name="Finn R."/>
            <person name="Kale V."/>
            <person name="Holt S."/>
            <person name="Cochrane G."/>
            <person name="Meng A."/>
            <person name="Brown T."/>
            <person name="Cohen L."/>
        </authorList>
    </citation>
    <scope>NUCLEOTIDE SEQUENCE</scope>
    <source>
        <strain evidence="10">379</strain>
    </source>
</reference>
<dbReference type="GO" id="GO:0006624">
    <property type="term" value="P:vacuolar protein processing"/>
    <property type="evidence" value="ECO:0007669"/>
    <property type="project" value="TreeGrafter"/>
</dbReference>
<dbReference type="Pfam" id="PF01650">
    <property type="entry name" value="Peptidase_C13"/>
    <property type="match status" value="1"/>
</dbReference>
<evidence type="ECO:0000256" key="8">
    <source>
        <dbReference type="SAM" id="MobiDB-lite"/>
    </source>
</evidence>
<dbReference type="PRINTS" id="PR00776">
    <property type="entry name" value="HEMOGLOBNASE"/>
</dbReference>
<feature type="compositionally biased region" description="Low complexity" evidence="8">
    <location>
        <begin position="419"/>
        <end position="437"/>
    </location>
</feature>
<dbReference type="GO" id="GO:0005773">
    <property type="term" value="C:vacuole"/>
    <property type="evidence" value="ECO:0007669"/>
    <property type="project" value="GOC"/>
</dbReference>
<dbReference type="InterPro" id="IPR001096">
    <property type="entry name" value="Peptidase_C13"/>
</dbReference>
<dbReference type="AlphaFoldDB" id="A0A7S3X436"/>
<sequence length="542" mass="58315">MLYRTLFAGAALINAVGAWTPPKEVEEAAKASHWAVLIAGSSGYGNYRHQADVCHAYQIMIKNGIDPDKIITLAVDDVANDDMNPFPGKLFNKPTGDGTPGTDVYAGCKIDYSGSMVTPETFVKVLTGDAAGLDGGKVLQSTKLDRVFVNFVDHGGVNIIGFPRTTMHARDLVAALTKMHSAGMYRELVFYLEACESGSMFTELPSDISVYATTAANAHESSWGTYCMPEDKVEGKHIGSCLGDLYSVTWMEDTDNQSPAAASETIETQTERVKRLVTKSHVQVFGDTTISSELITNFEGDTDSAGQLDTSLAPMIARAAPQRDAAIRSNDAALASAYFRFTEMGSAAAGEELVALVQARLSTRKTFEAVAQRLGLNGGIEALPPRAHGARRGDCACPRLFGPLSDWFVARCSLQARSTSTATTTCTRRTSRRAASCTRRRSPSPRRWPTCAPSRAGRPTRSSRRSPPPARRRGGRYPAPPAPRGLFSQGRGGAAGQGEVRGRGGWRRPAAAPKVYIEAHSRLFVGVSPCLSLAPCRSRDRD</sequence>
<name>A0A7S3X436_EMIHU</name>
<dbReference type="EC" id="3.4.22.34" evidence="3"/>
<evidence type="ECO:0000256" key="5">
    <source>
        <dbReference type="ARBA" id="ARBA00022729"/>
    </source>
</evidence>
<dbReference type="GO" id="GO:0004197">
    <property type="term" value="F:cysteine-type endopeptidase activity"/>
    <property type="evidence" value="ECO:0007669"/>
    <property type="project" value="UniProtKB-EC"/>
</dbReference>
<evidence type="ECO:0000256" key="3">
    <source>
        <dbReference type="ARBA" id="ARBA00012628"/>
    </source>
</evidence>
<evidence type="ECO:0000256" key="9">
    <source>
        <dbReference type="SAM" id="SignalP"/>
    </source>
</evidence>
<keyword evidence="7" id="KW-0788">Thiol protease</keyword>
<keyword evidence="6" id="KW-0378">Hydrolase</keyword>
<feature type="region of interest" description="Disordered" evidence="8">
    <location>
        <begin position="419"/>
        <end position="508"/>
    </location>
</feature>
<evidence type="ECO:0000256" key="2">
    <source>
        <dbReference type="ARBA" id="ARBA00009941"/>
    </source>
</evidence>
<organism evidence="10">
    <name type="scientific">Emiliania huxleyi</name>
    <name type="common">Coccolithophore</name>
    <name type="synonym">Pontosphaera huxleyi</name>
    <dbReference type="NCBI Taxonomy" id="2903"/>
    <lineage>
        <taxon>Eukaryota</taxon>
        <taxon>Haptista</taxon>
        <taxon>Haptophyta</taxon>
        <taxon>Prymnesiophyceae</taxon>
        <taxon>Isochrysidales</taxon>
        <taxon>Noelaerhabdaceae</taxon>
        <taxon>Emiliania</taxon>
    </lineage>
</organism>
<proteinExistence type="inferred from homology"/>
<feature type="chain" id="PRO_5031454366" description="legumain" evidence="9">
    <location>
        <begin position="19"/>
        <end position="542"/>
    </location>
</feature>
<gene>
    <name evidence="10" type="ORF">EHUX00137_LOCUS43940</name>
</gene>
<comment type="similarity">
    <text evidence="2">Belongs to the peptidase C13 family.</text>
</comment>
<dbReference type="GO" id="GO:0051603">
    <property type="term" value="P:proteolysis involved in protein catabolic process"/>
    <property type="evidence" value="ECO:0007669"/>
    <property type="project" value="TreeGrafter"/>
</dbReference>
<protein>
    <recommendedName>
        <fullName evidence="3">legumain</fullName>
        <ecNumber evidence="3">3.4.22.34</ecNumber>
    </recommendedName>
</protein>
<evidence type="ECO:0000256" key="7">
    <source>
        <dbReference type="ARBA" id="ARBA00022807"/>
    </source>
</evidence>
<dbReference type="FunFam" id="3.40.50.1460:FF:000006">
    <property type="entry name" value="Legumain"/>
    <property type="match status" value="1"/>
</dbReference>
<keyword evidence="4" id="KW-0645">Protease</keyword>
<evidence type="ECO:0000256" key="4">
    <source>
        <dbReference type="ARBA" id="ARBA00022670"/>
    </source>
</evidence>
<evidence type="ECO:0000313" key="10">
    <source>
        <dbReference type="EMBL" id="CAE0593624.1"/>
    </source>
</evidence>
<comment type="catalytic activity">
    <reaction evidence="1">
        <text>Hydrolysis of proteins and small molecule substrates at -Asn-|-Xaa- bonds.</text>
        <dbReference type="EC" id="3.4.22.34"/>
    </reaction>
</comment>
<dbReference type="PANTHER" id="PTHR12000:SF42">
    <property type="entry name" value="LEGUMAIN"/>
    <property type="match status" value="1"/>
</dbReference>
<dbReference type="EMBL" id="HBIR01056428">
    <property type="protein sequence ID" value="CAE0593624.1"/>
    <property type="molecule type" value="Transcribed_RNA"/>
</dbReference>
<feature type="signal peptide" evidence="9">
    <location>
        <begin position="1"/>
        <end position="18"/>
    </location>
</feature>
<dbReference type="Gene3D" id="3.40.50.1460">
    <property type="match status" value="1"/>
</dbReference>
<evidence type="ECO:0000256" key="1">
    <source>
        <dbReference type="ARBA" id="ARBA00000810"/>
    </source>
</evidence>
<evidence type="ECO:0000256" key="6">
    <source>
        <dbReference type="ARBA" id="ARBA00022801"/>
    </source>
</evidence>
<accession>A0A7S3X436</accession>
<keyword evidence="5 9" id="KW-0732">Signal</keyword>
<dbReference type="PANTHER" id="PTHR12000">
    <property type="entry name" value="HEMOGLOBINASE FAMILY MEMBER"/>
    <property type="match status" value="1"/>
</dbReference>